<accession>A0ABN3T0X6</accession>
<keyword evidence="3" id="KW-1185">Reference proteome</keyword>
<evidence type="ECO:0000313" key="2">
    <source>
        <dbReference type="EMBL" id="GAA2689663.1"/>
    </source>
</evidence>
<evidence type="ECO:0000256" key="1">
    <source>
        <dbReference type="SAM" id="MobiDB-lite"/>
    </source>
</evidence>
<sequence>MLVQKGTGLAVGEAGQADVLPRVDRQFLLYQRWLAERLATIEDPEHRRLLQRFAAWHQMRSLRSKAEKGPLGGSQTNQTNQTKRKITQAGAFLAQLADRGAMLKTCGSILGGTRRAYLPE</sequence>
<reference evidence="2 3" key="1">
    <citation type="journal article" date="2019" name="Int. J. Syst. Evol. Microbiol.">
        <title>The Global Catalogue of Microorganisms (GCM) 10K type strain sequencing project: providing services to taxonomists for standard genome sequencing and annotation.</title>
        <authorList>
            <consortium name="The Broad Institute Genomics Platform"/>
            <consortium name="The Broad Institute Genome Sequencing Center for Infectious Disease"/>
            <person name="Wu L."/>
            <person name="Ma J."/>
        </authorList>
    </citation>
    <scope>NUCLEOTIDE SEQUENCE [LARGE SCALE GENOMIC DNA]</scope>
    <source>
        <strain evidence="2 3">JCM 16374</strain>
    </source>
</reference>
<comment type="caution">
    <text evidence="2">The sequence shown here is derived from an EMBL/GenBank/DDBJ whole genome shotgun (WGS) entry which is preliminary data.</text>
</comment>
<evidence type="ECO:0000313" key="3">
    <source>
        <dbReference type="Proteomes" id="UP001500994"/>
    </source>
</evidence>
<dbReference type="Proteomes" id="UP001500994">
    <property type="component" value="Unassembled WGS sequence"/>
</dbReference>
<name>A0ABN3T0X6_9ACTN</name>
<feature type="region of interest" description="Disordered" evidence="1">
    <location>
        <begin position="64"/>
        <end position="83"/>
    </location>
</feature>
<protein>
    <submittedName>
        <fullName evidence="2">Uncharacterized protein</fullName>
    </submittedName>
</protein>
<gene>
    <name evidence="2" type="ORF">GCM10009864_74550</name>
</gene>
<dbReference type="EMBL" id="BAAARK010000049">
    <property type="protein sequence ID" value="GAA2689663.1"/>
    <property type="molecule type" value="Genomic_DNA"/>
</dbReference>
<organism evidence="2 3">
    <name type="scientific">Streptomyces lunalinharesii</name>
    <dbReference type="NCBI Taxonomy" id="333384"/>
    <lineage>
        <taxon>Bacteria</taxon>
        <taxon>Bacillati</taxon>
        <taxon>Actinomycetota</taxon>
        <taxon>Actinomycetes</taxon>
        <taxon>Kitasatosporales</taxon>
        <taxon>Streptomycetaceae</taxon>
        <taxon>Streptomyces</taxon>
    </lineage>
</organism>
<proteinExistence type="predicted"/>